<evidence type="ECO:0000256" key="2">
    <source>
        <dbReference type="ARBA" id="ARBA00022692"/>
    </source>
</evidence>
<dbReference type="Gene3D" id="1.20.120.550">
    <property type="entry name" value="Membrane associated eicosanoid/glutathione metabolism-like domain"/>
    <property type="match status" value="1"/>
</dbReference>
<protein>
    <submittedName>
        <fullName evidence="6">MAPEG family protein</fullName>
    </submittedName>
</protein>
<evidence type="ECO:0000256" key="1">
    <source>
        <dbReference type="ARBA" id="ARBA00004370"/>
    </source>
</evidence>
<evidence type="ECO:0000256" key="5">
    <source>
        <dbReference type="SAM" id="Phobius"/>
    </source>
</evidence>
<keyword evidence="3 5" id="KW-1133">Transmembrane helix</keyword>
<accession>A0ABV7VEM6</accession>
<organism evidence="6 7">
    <name type="scientific">Ferrovibrio xuzhouensis</name>
    <dbReference type="NCBI Taxonomy" id="1576914"/>
    <lineage>
        <taxon>Bacteria</taxon>
        <taxon>Pseudomonadati</taxon>
        <taxon>Pseudomonadota</taxon>
        <taxon>Alphaproteobacteria</taxon>
        <taxon>Rhodospirillales</taxon>
        <taxon>Rhodospirillaceae</taxon>
        <taxon>Ferrovibrio</taxon>
    </lineage>
</organism>
<evidence type="ECO:0000313" key="7">
    <source>
        <dbReference type="Proteomes" id="UP001595711"/>
    </source>
</evidence>
<dbReference type="PANTHER" id="PTHR35371:SF1">
    <property type="entry name" value="BLR7753 PROTEIN"/>
    <property type="match status" value="1"/>
</dbReference>
<keyword evidence="7" id="KW-1185">Reference proteome</keyword>
<evidence type="ECO:0000313" key="6">
    <source>
        <dbReference type="EMBL" id="MFC3675397.1"/>
    </source>
</evidence>
<reference evidence="7" key="1">
    <citation type="journal article" date="2019" name="Int. J. Syst. Evol. Microbiol.">
        <title>The Global Catalogue of Microorganisms (GCM) 10K type strain sequencing project: providing services to taxonomists for standard genome sequencing and annotation.</title>
        <authorList>
            <consortium name="The Broad Institute Genomics Platform"/>
            <consortium name="The Broad Institute Genome Sequencing Center for Infectious Disease"/>
            <person name="Wu L."/>
            <person name="Ma J."/>
        </authorList>
    </citation>
    <scope>NUCLEOTIDE SEQUENCE [LARGE SCALE GENOMIC DNA]</scope>
    <source>
        <strain evidence="7">KCTC 42182</strain>
    </source>
</reference>
<comment type="caution">
    <text evidence="6">The sequence shown here is derived from an EMBL/GenBank/DDBJ whole genome shotgun (WGS) entry which is preliminary data.</text>
</comment>
<keyword evidence="2 5" id="KW-0812">Transmembrane</keyword>
<evidence type="ECO:0000256" key="4">
    <source>
        <dbReference type="ARBA" id="ARBA00023136"/>
    </source>
</evidence>
<dbReference type="InterPro" id="IPR023352">
    <property type="entry name" value="MAPEG-like_dom_sf"/>
</dbReference>
<name>A0ABV7VEM6_9PROT</name>
<sequence length="129" mass="14019">MSVDLQMLIASATLCVLLALPYTMGFIFTRGLFTVVGNREDFPASHGWMGRSHRAHLNMVENLVPFAALILAAQASGQADAWTALGAQVFFYSRVVHAVVYTIGVPWLRTLAWFGGVIGMAMVLFALVS</sequence>
<dbReference type="RefSeq" id="WP_379723895.1">
    <property type="nucleotide sequence ID" value="NZ_JBHRYJ010000001.1"/>
</dbReference>
<proteinExistence type="predicted"/>
<dbReference type="InterPro" id="IPR001129">
    <property type="entry name" value="Membr-assoc_MAPEG"/>
</dbReference>
<dbReference type="SUPFAM" id="SSF161084">
    <property type="entry name" value="MAPEG domain-like"/>
    <property type="match status" value="1"/>
</dbReference>
<evidence type="ECO:0000256" key="3">
    <source>
        <dbReference type="ARBA" id="ARBA00022989"/>
    </source>
</evidence>
<dbReference type="Proteomes" id="UP001595711">
    <property type="component" value="Unassembled WGS sequence"/>
</dbReference>
<gene>
    <name evidence="6" type="ORF">ACFOOQ_07575</name>
</gene>
<feature type="transmembrane region" description="Helical" evidence="5">
    <location>
        <begin position="111"/>
        <end position="128"/>
    </location>
</feature>
<dbReference type="PANTHER" id="PTHR35371">
    <property type="entry name" value="INNER MEMBRANE PROTEIN"/>
    <property type="match status" value="1"/>
</dbReference>
<dbReference type="EMBL" id="JBHRYJ010000001">
    <property type="protein sequence ID" value="MFC3675397.1"/>
    <property type="molecule type" value="Genomic_DNA"/>
</dbReference>
<comment type="subcellular location">
    <subcellularLocation>
        <location evidence="1">Membrane</location>
    </subcellularLocation>
</comment>
<dbReference type="Pfam" id="PF01124">
    <property type="entry name" value="MAPEG"/>
    <property type="match status" value="1"/>
</dbReference>
<keyword evidence="4 5" id="KW-0472">Membrane</keyword>